<keyword evidence="4" id="KW-0456">Lyase</keyword>
<gene>
    <name evidence="7" type="ORF">UREG_00962</name>
</gene>
<dbReference type="STRING" id="336963.C4JFE8"/>
<dbReference type="InterPro" id="IPR022830">
    <property type="entry name" value="Indigdn_synthA-like"/>
</dbReference>
<keyword evidence="8" id="KW-1185">Reference proteome</keyword>
<dbReference type="AlphaFoldDB" id="C4JFE8"/>
<name>C4JFE8_UNCRE</name>
<dbReference type="SUPFAM" id="SSF53613">
    <property type="entry name" value="Ribokinase-like"/>
    <property type="match status" value="1"/>
</dbReference>
<dbReference type="Pfam" id="PF00294">
    <property type="entry name" value="PfkB"/>
    <property type="match status" value="1"/>
</dbReference>
<dbReference type="CDD" id="cd01941">
    <property type="entry name" value="YeiC_kinase_like"/>
    <property type="match status" value="1"/>
</dbReference>
<proteinExistence type="predicted"/>
<feature type="domain" description="Carbohydrate kinase PfkB" evidence="6">
    <location>
        <begin position="367"/>
        <end position="527"/>
    </location>
</feature>
<evidence type="ECO:0000256" key="4">
    <source>
        <dbReference type="ARBA" id="ARBA00023239"/>
    </source>
</evidence>
<dbReference type="HOGENOM" id="CLU_012201_3_0_1"/>
<dbReference type="EMBL" id="CH476615">
    <property type="protein sequence ID" value="EEP76113.1"/>
    <property type="molecule type" value="Genomic_DNA"/>
</dbReference>
<keyword evidence="1" id="KW-0479">Metal-binding</keyword>
<dbReference type="Gene3D" id="3.40.1190.20">
    <property type="match status" value="1"/>
</dbReference>
<dbReference type="PANTHER" id="PTHR42909">
    <property type="entry name" value="ZGC:136858"/>
    <property type="match status" value="1"/>
</dbReference>
<dbReference type="KEGG" id="ure:UREG_00962"/>
<accession>C4JFE8</accession>
<dbReference type="OrthoDB" id="198885at2759"/>
<organism evidence="7 8">
    <name type="scientific">Uncinocarpus reesii (strain UAMH 1704)</name>
    <dbReference type="NCBI Taxonomy" id="336963"/>
    <lineage>
        <taxon>Eukaryota</taxon>
        <taxon>Fungi</taxon>
        <taxon>Dikarya</taxon>
        <taxon>Ascomycota</taxon>
        <taxon>Pezizomycotina</taxon>
        <taxon>Eurotiomycetes</taxon>
        <taxon>Eurotiomycetidae</taxon>
        <taxon>Onygenales</taxon>
        <taxon>Onygenaceae</taxon>
        <taxon>Uncinocarpus</taxon>
    </lineage>
</organism>
<evidence type="ECO:0000259" key="6">
    <source>
        <dbReference type="Pfam" id="PF00294"/>
    </source>
</evidence>
<protein>
    <recommendedName>
        <fullName evidence="6">Carbohydrate kinase PfkB domain-containing protein</fullName>
    </recommendedName>
</protein>
<evidence type="ECO:0000256" key="1">
    <source>
        <dbReference type="ARBA" id="ARBA00022723"/>
    </source>
</evidence>
<dbReference type="PANTHER" id="PTHR42909:SF1">
    <property type="entry name" value="CARBOHYDRATE KINASE PFKB DOMAIN-CONTAINING PROTEIN"/>
    <property type="match status" value="1"/>
</dbReference>
<dbReference type="RefSeq" id="XP_002541446.1">
    <property type="nucleotide sequence ID" value="XM_002541400.1"/>
</dbReference>
<evidence type="ECO:0000256" key="5">
    <source>
        <dbReference type="ARBA" id="ARBA00023295"/>
    </source>
</evidence>
<sequence length="774" mass="82716">MPFLRTATRAGPWVDRRVHGKFINRISRTNRYVHRDNAPLQGSNKFLKISEEVQDAVATGKPVVALETTIYTHGFPYPENVNLAKSLEAIVRDNGGVPATIGVLNGIARVGMNAAELTELTSASRYKNVLKVSRRDLGYICGVGLAGKRMHGGTTIAGTMILAHLAGIKVFATGGLADLTELGRTPVAVISSGCKSFLDIRRTLEVLETQGVVVGIAESSLLEPCGTPQRPQQSFLHVRLIELLDAQSNLQLSSGILFTNPVPEKHSFLKPEMDAIIAKAVELSHLEGVHGSDNTPFVLAKIKELSGGRSVETNKALAAVAKSELKTTTPKTTSLKPAPTVPEKIDILVAGSLAVDLACDFTPTATGSKMMTPALRTSNPSVISQSLGGVGYNVALASSYLGSSVLFCSVVADDLSGRSALAVLEKGSENLRSEGIQRLASGSGIRTAQYIAINDAKKELVLAMADMSILELHSEKLNFDEFWEPLIRRTKPTWAVIDTNWSPETVGRWIRLCKSHGIKTAVEPVSAPKATRLFSRISSENNKAADKPIFGPSNAAPTNQLVDIITPNRYELASMHTTAREAGLFDSPEWWKVIDSLSLPSVGSRDRFTSLTSASIVDEGIPQQSIQLLPFIPCIVTKLGQEGVLVTQLLRSGDSRLTDPEYAPYILGRAVGGSTDGPGDPNVGGVYMRLFPAAEKLEAHDVVSVNGAGDTLLGVLVSALAAAEKYDTAQKIRVEDVIPLAQQASIKTLKSECGVSSDIKSLRPLLGKLGSAQI</sequence>
<dbReference type="InterPro" id="IPR011611">
    <property type="entry name" value="PfkB_dom"/>
</dbReference>
<dbReference type="Proteomes" id="UP000002058">
    <property type="component" value="Unassembled WGS sequence"/>
</dbReference>
<dbReference type="OMA" id="FNCIIAT"/>
<dbReference type="GO" id="GO:0046872">
    <property type="term" value="F:metal ion binding"/>
    <property type="evidence" value="ECO:0007669"/>
    <property type="project" value="UniProtKB-KW"/>
</dbReference>
<dbReference type="Gene3D" id="3.40.1790.10">
    <property type="entry name" value="Indigoidine synthase domain"/>
    <property type="match status" value="1"/>
</dbReference>
<evidence type="ECO:0000256" key="3">
    <source>
        <dbReference type="ARBA" id="ARBA00023211"/>
    </source>
</evidence>
<dbReference type="InParanoid" id="C4JFE8"/>
<dbReference type="GO" id="GO:0005737">
    <property type="term" value="C:cytoplasm"/>
    <property type="evidence" value="ECO:0007669"/>
    <property type="project" value="TreeGrafter"/>
</dbReference>
<evidence type="ECO:0000256" key="2">
    <source>
        <dbReference type="ARBA" id="ARBA00022801"/>
    </source>
</evidence>
<dbReference type="InterPro" id="IPR029056">
    <property type="entry name" value="Ribokinase-like"/>
</dbReference>
<dbReference type="SUPFAM" id="SSF110581">
    <property type="entry name" value="Indigoidine synthase A-like"/>
    <property type="match status" value="1"/>
</dbReference>
<dbReference type="Pfam" id="PF04227">
    <property type="entry name" value="Indigoidine_A"/>
    <property type="match status" value="1"/>
</dbReference>
<evidence type="ECO:0000313" key="7">
    <source>
        <dbReference type="EMBL" id="EEP76113.1"/>
    </source>
</evidence>
<dbReference type="GO" id="GO:0016798">
    <property type="term" value="F:hydrolase activity, acting on glycosyl bonds"/>
    <property type="evidence" value="ECO:0007669"/>
    <property type="project" value="UniProtKB-KW"/>
</dbReference>
<evidence type="ECO:0000313" key="8">
    <source>
        <dbReference type="Proteomes" id="UP000002058"/>
    </source>
</evidence>
<dbReference type="VEuPathDB" id="FungiDB:UREG_00962"/>
<reference evidence="8" key="1">
    <citation type="journal article" date="2009" name="Genome Res.">
        <title>Comparative genomic analyses of the human fungal pathogens Coccidioides and their relatives.</title>
        <authorList>
            <person name="Sharpton T.J."/>
            <person name="Stajich J.E."/>
            <person name="Rounsley S.D."/>
            <person name="Gardner M.J."/>
            <person name="Wortman J.R."/>
            <person name="Jordar V.S."/>
            <person name="Maiti R."/>
            <person name="Kodira C.D."/>
            <person name="Neafsey D.E."/>
            <person name="Zeng Q."/>
            <person name="Hung C.-Y."/>
            <person name="McMahan C."/>
            <person name="Muszewska A."/>
            <person name="Grynberg M."/>
            <person name="Mandel M.A."/>
            <person name="Kellner E.M."/>
            <person name="Barker B.M."/>
            <person name="Galgiani J.N."/>
            <person name="Orbach M.J."/>
            <person name="Kirkland T.N."/>
            <person name="Cole G.T."/>
            <person name="Henn M.R."/>
            <person name="Birren B.W."/>
            <person name="Taylor J.W."/>
        </authorList>
    </citation>
    <scope>NUCLEOTIDE SEQUENCE [LARGE SCALE GENOMIC DNA]</scope>
    <source>
        <strain evidence="8">UAMH 1704</strain>
    </source>
</reference>
<dbReference type="GO" id="GO:0004730">
    <property type="term" value="F:pseudouridylate synthase activity"/>
    <property type="evidence" value="ECO:0007669"/>
    <property type="project" value="InterPro"/>
</dbReference>
<keyword evidence="2" id="KW-0378">Hydrolase</keyword>
<keyword evidence="5" id="KW-0326">Glycosidase</keyword>
<dbReference type="GeneID" id="8441782"/>
<dbReference type="InterPro" id="IPR007342">
    <property type="entry name" value="PsuG"/>
</dbReference>
<keyword evidence="3" id="KW-0464">Manganese</keyword>
<dbReference type="eggNOG" id="KOG3009">
    <property type="taxonomic scope" value="Eukaryota"/>
</dbReference>